<evidence type="ECO:0000313" key="2">
    <source>
        <dbReference type="EMBL" id="KAG2311947.1"/>
    </source>
</evidence>
<organism evidence="2 3">
    <name type="scientific">Brassica carinata</name>
    <name type="common">Ethiopian mustard</name>
    <name type="synonym">Abyssinian cabbage</name>
    <dbReference type="NCBI Taxonomy" id="52824"/>
    <lineage>
        <taxon>Eukaryota</taxon>
        <taxon>Viridiplantae</taxon>
        <taxon>Streptophyta</taxon>
        <taxon>Embryophyta</taxon>
        <taxon>Tracheophyta</taxon>
        <taxon>Spermatophyta</taxon>
        <taxon>Magnoliopsida</taxon>
        <taxon>eudicotyledons</taxon>
        <taxon>Gunneridae</taxon>
        <taxon>Pentapetalae</taxon>
        <taxon>rosids</taxon>
        <taxon>malvids</taxon>
        <taxon>Brassicales</taxon>
        <taxon>Brassicaceae</taxon>
        <taxon>Brassiceae</taxon>
        <taxon>Brassica</taxon>
    </lineage>
</organism>
<dbReference type="PANTHER" id="PTHR33784">
    <property type="entry name" value="OS05G0482100 PROTEIN"/>
    <property type="match status" value="1"/>
</dbReference>
<dbReference type="AlphaFoldDB" id="A0A8X8AUH8"/>
<dbReference type="Proteomes" id="UP000886595">
    <property type="component" value="Unassembled WGS sequence"/>
</dbReference>
<accession>A0A8X8AUH8</accession>
<sequence>MGSEQSVNNYNTYFVDASDYDDYSNADPTSYFRNISLRLFAAEPRRMLGEHAKFKELCLENDDPEAHFIEGILQYFIHKEKHTGLFHLCQSATANYENSVYLYGLLRLAKGNYITGKRYLDRLQWKEKLSTSDHFWERIKYSLREIPVPMKRAYYINMVNLQPRTNCHPDNMAVVCKNCYYFKRLEKFVEFATN</sequence>
<dbReference type="Pfam" id="PF23310">
    <property type="entry name" value="TPR_27"/>
    <property type="match status" value="1"/>
</dbReference>
<gene>
    <name evidence="2" type="ORF">Bca52824_023504</name>
</gene>
<keyword evidence="3" id="KW-1185">Reference proteome</keyword>
<evidence type="ECO:0000259" key="1">
    <source>
        <dbReference type="Pfam" id="PF23310"/>
    </source>
</evidence>
<feature type="domain" description="At2g35280-like TPR" evidence="1">
    <location>
        <begin position="50"/>
        <end position="114"/>
    </location>
</feature>
<reference evidence="2 3" key="1">
    <citation type="submission" date="2020-02" db="EMBL/GenBank/DDBJ databases">
        <authorList>
            <person name="Ma Q."/>
            <person name="Huang Y."/>
            <person name="Song X."/>
            <person name="Pei D."/>
        </authorList>
    </citation>
    <scope>NUCLEOTIDE SEQUENCE [LARGE SCALE GENOMIC DNA]</scope>
    <source>
        <strain evidence="2">Sxm20200214</strain>
        <tissue evidence="2">Leaf</tissue>
    </source>
</reference>
<protein>
    <recommendedName>
        <fullName evidence="1">At2g35280-like TPR domain-containing protein</fullName>
    </recommendedName>
</protein>
<name>A0A8X8AUH8_BRACI</name>
<dbReference type="PANTHER" id="PTHR33784:SF24">
    <property type="entry name" value="GENOME ASSEMBLY, CHROMOSOME: A08"/>
    <property type="match status" value="1"/>
</dbReference>
<dbReference type="InterPro" id="IPR040338">
    <property type="entry name" value="At1g67623-like"/>
</dbReference>
<evidence type="ECO:0000313" key="3">
    <source>
        <dbReference type="Proteomes" id="UP000886595"/>
    </source>
</evidence>
<dbReference type="InterPro" id="IPR057136">
    <property type="entry name" value="At2g35280_TPR_dom"/>
</dbReference>
<proteinExistence type="predicted"/>
<comment type="caution">
    <text evidence="2">The sequence shown here is derived from an EMBL/GenBank/DDBJ whole genome shotgun (WGS) entry which is preliminary data.</text>
</comment>
<dbReference type="EMBL" id="JAAMPC010000005">
    <property type="protein sequence ID" value="KAG2311947.1"/>
    <property type="molecule type" value="Genomic_DNA"/>
</dbReference>